<dbReference type="Proteomes" id="UP000516320">
    <property type="component" value="Chromosome"/>
</dbReference>
<dbReference type="InterPro" id="IPR007393">
    <property type="entry name" value="YlxR_dom"/>
</dbReference>
<name>A0A7H0SPG6_9CORY</name>
<dbReference type="PANTHER" id="PTHR34215">
    <property type="entry name" value="BLL0784 PROTEIN"/>
    <property type="match status" value="1"/>
</dbReference>
<dbReference type="AlphaFoldDB" id="A0A7H0SPG6"/>
<dbReference type="RefSeq" id="WP_187973756.1">
    <property type="nucleotide sequence ID" value="NZ_CP046884.1"/>
</dbReference>
<dbReference type="Gene3D" id="3.30.1230.10">
    <property type="entry name" value="YlxR-like"/>
    <property type="match status" value="1"/>
</dbReference>
<dbReference type="InterPro" id="IPR035931">
    <property type="entry name" value="YlxR-like_sf"/>
</dbReference>
<dbReference type="KEGG" id="cpoy:GP475_07180"/>
<dbReference type="Pfam" id="PF04296">
    <property type="entry name" value="YlxR"/>
    <property type="match status" value="1"/>
</dbReference>
<keyword evidence="2" id="KW-1185">Reference proteome</keyword>
<organism evidence="1 2">
    <name type="scientific">Corynebacterium poyangense</name>
    <dbReference type="NCBI Taxonomy" id="2684405"/>
    <lineage>
        <taxon>Bacteria</taxon>
        <taxon>Bacillati</taxon>
        <taxon>Actinomycetota</taxon>
        <taxon>Actinomycetes</taxon>
        <taxon>Mycobacteriales</taxon>
        <taxon>Corynebacteriaceae</taxon>
        <taxon>Corynebacterium</taxon>
    </lineage>
</organism>
<evidence type="ECO:0000313" key="1">
    <source>
        <dbReference type="EMBL" id="QNQ90441.1"/>
    </source>
</evidence>
<dbReference type="InterPro" id="IPR037465">
    <property type="entry name" value="YlxR"/>
</dbReference>
<dbReference type="SUPFAM" id="SSF64376">
    <property type="entry name" value="YlxR-like"/>
    <property type="match status" value="1"/>
</dbReference>
<evidence type="ECO:0000313" key="2">
    <source>
        <dbReference type="Proteomes" id="UP000516320"/>
    </source>
</evidence>
<proteinExistence type="predicted"/>
<dbReference type="EMBL" id="CP046884">
    <property type="protein sequence ID" value="QNQ90441.1"/>
    <property type="molecule type" value="Genomic_DNA"/>
</dbReference>
<accession>A0A7H0SPG6</accession>
<sequence>MAAARRHTPCRTCVGTRQKLPTDQLLRVVVDPDSPGRLIPDPRRRLPGRGAWLRPTLQAFELAEKRRAWRRALRLPGGVDTSEIRAYVIHQAAEESGKESFLIPGEYVRKTEH</sequence>
<dbReference type="PANTHER" id="PTHR34215:SF1">
    <property type="entry name" value="YLXR DOMAIN-CONTAINING PROTEIN"/>
    <property type="match status" value="1"/>
</dbReference>
<reference evidence="1 2" key="1">
    <citation type="submission" date="2019-12" db="EMBL/GenBank/DDBJ databases">
        <title>Corynebacterium sp. nov., isolated from feces of the Anser Albifrons in China.</title>
        <authorList>
            <person name="Liu Q."/>
        </authorList>
    </citation>
    <scope>NUCLEOTIDE SEQUENCE [LARGE SCALE GENOMIC DNA]</scope>
    <source>
        <strain evidence="1 2">4H37-19</strain>
    </source>
</reference>
<gene>
    <name evidence="1" type="ORF">GP475_07180</name>
</gene>
<protein>
    <submittedName>
        <fullName evidence="1">DUF448 domain-containing protein</fullName>
    </submittedName>
</protein>